<dbReference type="Proteomes" id="UP001320148">
    <property type="component" value="Chromosome"/>
</dbReference>
<organism evidence="4 5">
    <name type="scientific">Desulfoluna limicola</name>
    <dbReference type="NCBI Taxonomy" id="2810562"/>
    <lineage>
        <taxon>Bacteria</taxon>
        <taxon>Pseudomonadati</taxon>
        <taxon>Thermodesulfobacteriota</taxon>
        <taxon>Desulfobacteria</taxon>
        <taxon>Desulfobacterales</taxon>
        <taxon>Desulfolunaceae</taxon>
        <taxon>Desulfoluna</taxon>
    </lineage>
</organism>
<keyword evidence="1" id="KW-1133">Transmembrane helix</keyword>
<evidence type="ECO:0000259" key="2">
    <source>
        <dbReference type="Pfam" id="PF10081"/>
    </source>
</evidence>
<proteinExistence type="predicted"/>
<protein>
    <submittedName>
        <fullName evidence="4">Membrane protein</fullName>
    </submittedName>
</protein>
<name>A0ABN6FAJ1_9BACT</name>
<reference evidence="4 5" key="1">
    <citation type="submission" date="2021-02" db="EMBL/GenBank/DDBJ databases">
        <title>Complete genome of Desulfoluna sp. strain ASN36.</title>
        <authorList>
            <person name="Takahashi A."/>
            <person name="Kojima H."/>
            <person name="Fukui M."/>
        </authorList>
    </citation>
    <scope>NUCLEOTIDE SEQUENCE [LARGE SCALE GENOMIC DNA]</scope>
    <source>
        <strain evidence="4 5">ASN36</strain>
    </source>
</reference>
<keyword evidence="1" id="KW-0472">Membrane</keyword>
<dbReference type="EMBL" id="AP024488">
    <property type="protein sequence ID" value="BCS98925.1"/>
    <property type="molecule type" value="Genomic_DNA"/>
</dbReference>
<evidence type="ECO:0000313" key="5">
    <source>
        <dbReference type="Proteomes" id="UP001320148"/>
    </source>
</evidence>
<feature type="transmembrane region" description="Helical" evidence="1">
    <location>
        <begin position="116"/>
        <end position="138"/>
    </location>
</feature>
<dbReference type="InterPro" id="IPR027787">
    <property type="entry name" value="Alpha/beta-hydrolase_catalytic"/>
</dbReference>
<evidence type="ECO:0000259" key="3">
    <source>
        <dbReference type="Pfam" id="PF15420"/>
    </source>
</evidence>
<gene>
    <name evidence="4" type="ORF">DSLASN_45570</name>
</gene>
<dbReference type="Pfam" id="PF15420">
    <property type="entry name" value="Abhydrolase_9_N"/>
    <property type="match status" value="1"/>
</dbReference>
<feature type="domain" description="Alpha/beta-hydrolase N-terminal" evidence="3">
    <location>
        <begin position="2"/>
        <end position="193"/>
    </location>
</feature>
<dbReference type="Pfam" id="PF10081">
    <property type="entry name" value="Abhydrolase_9"/>
    <property type="match status" value="1"/>
</dbReference>
<evidence type="ECO:0000256" key="1">
    <source>
        <dbReference type="SAM" id="Phobius"/>
    </source>
</evidence>
<sequence length="510" mass="56292">MSGVVFSAGYGIGTAGHWVWTFMELRDFSGRLARVLTWTPVVALALTSLYTLNRMTTWQNSIRMRMEMAPIDSAYPLTVLCVACATALGIILLIRLLLLVATKAVDAIDRYLPRRIAIVLGGSTFVILLMSFVNGVIIKSTLHAMDESFAAINWILDSNEVPPQDPRASGSSASLISWADIGRNGKRFVTDGPAKEEIEAVIGREAMQPIRVYAGFDTGDTLEERAQIALAEMVRVGGFDRSTLIIATSTGTGWLDPSAVDTVEFLHAGDIATVTLQYSYLPSWLTLIVEPEVSQLAANALFRAIFGHWTTLPHDQRPKLYLHGLSLGALGSEFSADLTSILTDPIHGALWSGPPFLSKLWNVVTRGRNPGSPQWRPVFHDSSAVRFMTQDGFADLGGAEWGPLRIVYLQHASDPMSFFSTDLAYVRPDWLGPDRGRDVSPYFRWFPVVSFFQTAFDIPMATSVPLGYGHNFSPGAYIQAWIEVTRPKNWSASDTENLKAHFIDFNPRPM</sequence>
<feature type="domain" description="Alpha/beta-hydrolase catalytic" evidence="2">
    <location>
        <begin position="210"/>
        <end position="498"/>
    </location>
</feature>
<evidence type="ECO:0000313" key="4">
    <source>
        <dbReference type="EMBL" id="BCS98925.1"/>
    </source>
</evidence>
<feature type="transmembrane region" description="Helical" evidence="1">
    <location>
        <begin position="74"/>
        <end position="96"/>
    </location>
</feature>
<accession>A0ABN6FAJ1</accession>
<keyword evidence="5" id="KW-1185">Reference proteome</keyword>
<keyword evidence="1" id="KW-0812">Transmembrane</keyword>
<feature type="transmembrane region" description="Helical" evidence="1">
    <location>
        <begin position="35"/>
        <end position="53"/>
    </location>
</feature>
<dbReference type="InterPro" id="IPR027788">
    <property type="entry name" value="Alpha/beta-hydrolase_N_dom"/>
</dbReference>